<evidence type="ECO:0000313" key="3">
    <source>
        <dbReference type="Proteomes" id="UP000006045"/>
    </source>
</evidence>
<reference evidence="2 3" key="1">
    <citation type="submission" date="2012-08" db="EMBL/GenBank/DDBJ databases">
        <title>The genome of cave-isolated P. fluorescens strain R124 demonstrates phenotypic adaptation to the mineral environment.</title>
        <authorList>
            <person name="Barton M.D."/>
            <person name="Petronio M."/>
            <person name="Giarrizzo J.G."/>
            <person name="Bowling B.V."/>
            <person name="Barton H.A."/>
        </authorList>
    </citation>
    <scope>NUCLEOTIDE SEQUENCE [LARGE SCALE GENOMIC DNA]</scope>
    <source>
        <strain evidence="2 3">R124</strain>
    </source>
</reference>
<proteinExistence type="predicted"/>
<dbReference type="EMBL" id="CM001561">
    <property type="protein sequence ID" value="EJZ58762.1"/>
    <property type="molecule type" value="Genomic_DNA"/>
</dbReference>
<protein>
    <submittedName>
        <fullName evidence="2">Uncharacterized protein</fullName>
    </submittedName>
</protein>
<dbReference type="Proteomes" id="UP000006045">
    <property type="component" value="Chromosome"/>
</dbReference>
<gene>
    <name evidence="2" type="ORF">I1A_003093</name>
</gene>
<feature type="transmembrane region" description="Helical" evidence="1">
    <location>
        <begin position="59"/>
        <end position="80"/>
    </location>
</feature>
<evidence type="ECO:0000256" key="1">
    <source>
        <dbReference type="SAM" id="Phobius"/>
    </source>
</evidence>
<accession>A0A7U9CUE7</accession>
<keyword evidence="1" id="KW-0812">Transmembrane</keyword>
<organism evidence="2 3">
    <name type="scientific">Pseudomonas fluorescens R124</name>
    <dbReference type="NCBI Taxonomy" id="743713"/>
    <lineage>
        <taxon>Bacteria</taxon>
        <taxon>Pseudomonadati</taxon>
        <taxon>Pseudomonadota</taxon>
        <taxon>Gammaproteobacteria</taxon>
        <taxon>Pseudomonadales</taxon>
        <taxon>Pseudomonadaceae</taxon>
        <taxon>Pseudomonas</taxon>
    </lineage>
</organism>
<feature type="transmembrane region" description="Helical" evidence="1">
    <location>
        <begin position="12"/>
        <end position="39"/>
    </location>
</feature>
<keyword evidence="1" id="KW-1133">Transmembrane helix</keyword>
<dbReference type="AlphaFoldDB" id="A0A7U9CUE7"/>
<sequence>MKPEKIGVGTFIRVSILCYLLFVAVGLLSVSFGAIFGYLKDGVWLYSYASVWRVLKGAGVYAMAAVLYLLIKTIHGIWIARQQNKPGG</sequence>
<evidence type="ECO:0000313" key="2">
    <source>
        <dbReference type="EMBL" id="EJZ58762.1"/>
    </source>
</evidence>
<name>A0A7U9CUE7_PSEFL</name>
<keyword evidence="1" id="KW-0472">Membrane</keyword>